<organism evidence="1 2">
    <name type="scientific">Lophium mytilinum</name>
    <dbReference type="NCBI Taxonomy" id="390894"/>
    <lineage>
        <taxon>Eukaryota</taxon>
        <taxon>Fungi</taxon>
        <taxon>Dikarya</taxon>
        <taxon>Ascomycota</taxon>
        <taxon>Pezizomycotina</taxon>
        <taxon>Dothideomycetes</taxon>
        <taxon>Pleosporomycetidae</taxon>
        <taxon>Mytilinidiales</taxon>
        <taxon>Mytilinidiaceae</taxon>
        <taxon>Lophium</taxon>
    </lineage>
</organism>
<dbReference type="AlphaFoldDB" id="A0A6A6QSR8"/>
<reference evidence="1" key="1">
    <citation type="journal article" date="2020" name="Stud. Mycol.">
        <title>101 Dothideomycetes genomes: a test case for predicting lifestyles and emergence of pathogens.</title>
        <authorList>
            <person name="Haridas S."/>
            <person name="Albert R."/>
            <person name="Binder M."/>
            <person name="Bloem J."/>
            <person name="Labutti K."/>
            <person name="Salamov A."/>
            <person name="Andreopoulos B."/>
            <person name="Baker S."/>
            <person name="Barry K."/>
            <person name="Bills G."/>
            <person name="Bluhm B."/>
            <person name="Cannon C."/>
            <person name="Castanera R."/>
            <person name="Culley D."/>
            <person name="Daum C."/>
            <person name="Ezra D."/>
            <person name="Gonzalez J."/>
            <person name="Henrissat B."/>
            <person name="Kuo A."/>
            <person name="Liang C."/>
            <person name="Lipzen A."/>
            <person name="Lutzoni F."/>
            <person name="Magnuson J."/>
            <person name="Mondo S."/>
            <person name="Nolan M."/>
            <person name="Ohm R."/>
            <person name="Pangilinan J."/>
            <person name="Park H.-J."/>
            <person name="Ramirez L."/>
            <person name="Alfaro M."/>
            <person name="Sun H."/>
            <person name="Tritt A."/>
            <person name="Yoshinaga Y."/>
            <person name="Zwiers L.-H."/>
            <person name="Turgeon B."/>
            <person name="Goodwin S."/>
            <person name="Spatafora J."/>
            <person name="Crous P."/>
            <person name="Grigoriev I."/>
        </authorList>
    </citation>
    <scope>NUCLEOTIDE SEQUENCE</scope>
    <source>
        <strain evidence="1">CBS 269.34</strain>
    </source>
</reference>
<accession>A0A6A6QSR8</accession>
<protein>
    <submittedName>
        <fullName evidence="1">Uncharacterized protein</fullName>
    </submittedName>
</protein>
<evidence type="ECO:0000313" key="2">
    <source>
        <dbReference type="Proteomes" id="UP000799750"/>
    </source>
</evidence>
<dbReference type="Proteomes" id="UP000799750">
    <property type="component" value="Unassembled WGS sequence"/>
</dbReference>
<evidence type="ECO:0000313" key="1">
    <source>
        <dbReference type="EMBL" id="KAF2495455.1"/>
    </source>
</evidence>
<proteinExistence type="predicted"/>
<dbReference type="EMBL" id="MU004189">
    <property type="protein sequence ID" value="KAF2495455.1"/>
    <property type="molecule type" value="Genomic_DNA"/>
</dbReference>
<dbReference type="OrthoDB" id="5279008at2759"/>
<keyword evidence="2" id="KW-1185">Reference proteome</keyword>
<name>A0A6A6QSR8_9PEZI</name>
<sequence length="445" mass="51390">MSQQNTTMDPVVKERLTLPSLSTEIIGIVVEKLFEGDSEEKKQKKPQSQYELGRKDLCSLRLVCRDLDQKTLRDVGKFIFNGKHGCIRAKKDSLRRFIDISKHPIFGPAMREINFKLYHYDKELAEDLLANKFDYEPKDRNDEEERFAKKMVHNGSPFGDAVSRLGNCRTVKVDFGKHYACNKMSPNRAFPHYEWGSDYPALMFVIRRILLQQYRSGAPLEHLSLCERYSSSGRAVPTLAFHSFGRYETGALDFLAGPETGRNALSHLKTLSLGLSFHHLELCQVILASNSSWENVLKSICIGPFKLQRLSCIELLQVAGEERASVWRYHRVRFFGCPDFFDTDMGSDLKYRKYGPTGEYHVGANLRYSSLSEEIRNDKELCSDDWVVVEKSGLRDTPCQFTICANYDNFQEVLKDLIRSISLTMVPRKRDDRKNIFPFIFRERL</sequence>
<gene>
    <name evidence="1" type="ORF">BU16DRAFT_539411</name>
</gene>